<protein>
    <submittedName>
        <fullName evidence="1">Uncharacterized protein</fullName>
    </submittedName>
</protein>
<organism evidence="1 2">
    <name type="scientific">Octopus vulgaris</name>
    <name type="common">Common octopus</name>
    <dbReference type="NCBI Taxonomy" id="6645"/>
    <lineage>
        <taxon>Eukaryota</taxon>
        <taxon>Metazoa</taxon>
        <taxon>Spiralia</taxon>
        <taxon>Lophotrochozoa</taxon>
        <taxon>Mollusca</taxon>
        <taxon>Cephalopoda</taxon>
        <taxon>Coleoidea</taxon>
        <taxon>Octopodiformes</taxon>
        <taxon>Octopoda</taxon>
        <taxon>Incirrata</taxon>
        <taxon>Octopodidae</taxon>
        <taxon>Octopus</taxon>
    </lineage>
</organism>
<gene>
    <name evidence="1" type="ORF">OCTVUL_1B002504</name>
</gene>
<accession>A0AA36BPA0</accession>
<evidence type="ECO:0000313" key="2">
    <source>
        <dbReference type="Proteomes" id="UP001162480"/>
    </source>
</evidence>
<keyword evidence="2" id="KW-1185">Reference proteome</keyword>
<dbReference type="Proteomes" id="UP001162480">
    <property type="component" value="Chromosome 20"/>
</dbReference>
<name>A0AA36BPA0_OCTVU</name>
<sequence length="91" mass="10523">MIHGSTCLTLPSQKPAAQLRLKYEIPRYETTREHVAPVPYIHYQLWKTIHDLRNINLYRTGLARSFCGKLFGGRFALVAIITRVFKYASQS</sequence>
<reference evidence="1" key="1">
    <citation type="submission" date="2023-08" db="EMBL/GenBank/DDBJ databases">
        <authorList>
            <person name="Alioto T."/>
            <person name="Alioto T."/>
            <person name="Gomez Garrido J."/>
        </authorList>
    </citation>
    <scope>NUCLEOTIDE SEQUENCE</scope>
</reference>
<dbReference type="AlphaFoldDB" id="A0AA36BPA0"/>
<proteinExistence type="predicted"/>
<evidence type="ECO:0000313" key="1">
    <source>
        <dbReference type="EMBL" id="CAI9737814.1"/>
    </source>
</evidence>
<dbReference type="EMBL" id="OX597833">
    <property type="protein sequence ID" value="CAI9737814.1"/>
    <property type="molecule type" value="Genomic_DNA"/>
</dbReference>